<sequence length="109" mass="12795">NFWGKQGILRVITYTKNKNMPKGHVALWDCNHVYQAQDWMAGHNLVTVEFWQSPDSDCTHMPDIPPPPAHPDVSRILAEVRPGAKPVKLRHRHWEKKFIKKYYQLHKTS</sequence>
<dbReference type="Proteomes" id="UP000678393">
    <property type="component" value="Unassembled WGS sequence"/>
</dbReference>
<dbReference type="AlphaFoldDB" id="A0A8S4A142"/>
<dbReference type="OrthoDB" id="6281827at2759"/>
<organism evidence="1 2">
    <name type="scientific">Candidula unifasciata</name>
    <dbReference type="NCBI Taxonomy" id="100452"/>
    <lineage>
        <taxon>Eukaryota</taxon>
        <taxon>Metazoa</taxon>
        <taxon>Spiralia</taxon>
        <taxon>Lophotrochozoa</taxon>
        <taxon>Mollusca</taxon>
        <taxon>Gastropoda</taxon>
        <taxon>Heterobranchia</taxon>
        <taxon>Euthyneura</taxon>
        <taxon>Panpulmonata</taxon>
        <taxon>Eupulmonata</taxon>
        <taxon>Stylommatophora</taxon>
        <taxon>Helicina</taxon>
        <taxon>Helicoidea</taxon>
        <taxon>Geomitridae</taxon>
        <taxon>Candidula</taxon>
    </lineage>
</organism>
<gene>
    <name evidence="1" type="ORF">CUNI_LOCUS21007</name>
</gene>
<keyword evidence="2" id="KW-1185">Reference proteome</keyword>
<name>A0A8S4A142_9EUPU</name>
<accession>A0A8S4A142</accession>
<protein>
    <submittedName>
        <fullName evidence="1">Uncharacterized protein</fullName>
    </submittedName>
</protein>
<dbReference type="EMBL" id="CAJHNH020008301">
    <property type="protein sequence ID" value="CAG5135449.1"/>
    <property type="molecule type" value="Genomic_DNA"/>
</dbReference>
<evidence type="ECO:0000313" key="2">
    <source>
        <dbReference type="Proteomes" id="UP000678393"/>
    </source>
</evidence>
<reference evidence="1" key="1">
    <citation type="submission" date="2021-04" db="EMBL/GenBank/DDBJ databases">
        <authorList>
            <consortium name="Molecular Ecology Group"/>
        </authorList>
    </citation>
    <scope>NUCLEOTIDE SEQUENCE</scope>
</reference>
<comment type="caution">
    <text evidence="1">The sequence shown here is derived from an EMBL/GenBank/DDBJ whole genome shotgun (WGS) entry which is preliminary data.</text>
</comment>
<proteinExistence type="predicted"/>
<feature type="non-terminal residue" evidence="1">
    <location>
        <position position="109"/>
    </location>
</feature>
<evidence type="ECO:0000313" key="1">
    <source>
        <dbReference type="EMBL" id="CAG5135449.1"/>
    </source>
</evidence>